<comment type="caution">
    <text evidence="5">The sequence shown here is derived from an EMBL/GenBank/DDBJ whole genome shotgun (WGS) entry which is preliminary data.</text>
</comment>
<dbReference type="GO" id="GO:0003677">
    <property type="term" value="F:DNA binding"/>
    <property type="evidence" value="ECO:0007669"/>
    <property type="project" value="UniProtKB-KW"/>
</dbReference>
<protein>
    <submittedName>
        <fullName evidence="5">DNA-binding LacI/PurR family transcriptional regulator</fullName>
    </submittedName>
</protein>
<dbReference type="PANTHER" id="PTHR30146:SF109">
    <property type="entry name" value="HTH-TYPE TRANSCRIPTIONAL REGULATOR GALS"/>
    <property type="match status" value="1"/>
</dbReference>
<sequence length="171" mass="19211">MITLKKISHQTGFSVSTVSKALNDKQDINVKTKKIIQEFAFQSNYVPNKNAISLRRSKSFIIAVILPQVNDAFYSETLCNIQKMASKLGYRIMFFQSFENTAKEVTYLDEINDGSVDGALVLSTNKNEFKANYKKINTIPIASVQITKGQNLDVLKADCMTIFGNLLNQIN</sequence>
<evidence type="ECO:0000256" key="1">
    <source>
        <dbReference type="ARBA" id="ARBA00023015"/>
    </source>
</evidence>
<evidence type="ECO:0000313" key="5">
    <source>
        <dbReference type="EMBL" id="MDR6969411.1"/>
    </source>
</evidence>
<proteinExistence type="predicted"/>
<dbReference type="Gene3D" id="1.10.260.40">
    <property type="entry name" value="lambda repressor-like DNA-binding domains"/>
    <property type="match status" value="1"/>
</dbReference>
<dbReference type="EMBL" id="JAVDVI010000020">
    <property type="protein sequence ID" value="MDR6969411.1"/>
    <property type="molecule type" value="Genomic_DNA"/>
</dbReference>
<evidence type="ECO:0000259" key="4">
    <source>
        <dbReference type="PROSITE" id="PS50932"/>
    </source>
</evidence>
<keyword evidence="6" id="KW-1185">Reference proteome</keyword>
<evidence type="ECO:0000256" key="2">
    <source>
        <dbReference type="ARBA" id="ARBA00023125"/>
    </source>
</evidence>
<dbReference type="SMART" id="SM00354">
    <property type="entry name" value="HTH_LACI"/>
    <property type="match status" value="1"/>
</dbReference>
<accession>A0ABU1TU92</accession>
<dbReference type="InterPro" id="IPR028082">
    <property type="entry name" value="Peripla_BP_I"/>
</dbReference>
<dbReference type="InterPro" id="IPR000843">
    <property type="entry name" value="HTH_LacI"/>
</dbReference>
<dbReference type="Pfam" id="PF00356">
    <property type="entry name" value="LacI"/>
    <property type="match status" value="1"/>
</dbReference>
<feature type="domain" description="HTH lacI-type" evidence="4">
    <location>
        <begin position="2"/>
        <end position="56"/>
    </location>
</feature>
<keyword evidence="3" id="KW-0804">Transcription</keyword>
<dbReference type="Proteomes" id="UP001255185">
    <property type="component" value="Unassembled WGS sequence"/>
</dbReference>
<keyword evidence="2 5" id="KW-0238">DNA-binding</keyword>
<keyword evidence="1" id="KW-0805">Transcription regulation</keyword>
<organism evidence="5 6">
    <name type="scientific">Flavobacterium arsenatis</name>
    <dbReference type="NCBI Taxonomy" id="1484332"/>
    <lineage>
        <taxon>Bacteria</taxon>
        <taxon>Pseudomonadati</taxon>
        <taxon>Bacteroidota</taxon>
        <taxon>Flavobacteriia</taxon>
        <taxon>Flavobacteriales</taxon>
        <taxon>Flavobacteriaceae</taxon>
        <taxon>Flavobacterium</taxon>
    </lineage>
</organism>
<evidence type="ECO:0000313" key="6">
    <source>
        <dbReference type="Proteomes" id="UP001255185"/>
    </source>
</evidence>
<reference evidence="5 6" key="1">
    <citation type="submission" date="2023-07" db="EMBL/GenBank/DDBJ databases">
        <title>Sorghum-associated microbial communities from plants grown in Nebraska, USA.</title>
        <authorList>
            <person name="Schachtman D."/>
        </authorList>
    </citation>
    <scope>NUCLEOTIDE SEQUENCE [LARGE SCALE GENOMIC DNA]</scope>
    <source>
        <strain evidence="5 6">3773</strain>
    </source>
</reference>
<dbReference type="SUPFAM" id="SSF53822">
    <property type="entry name" value="Periplasmic binding protein-like I"/>
    <property type="match status" value="1"/>
</dbReference>
<name>A0ABU1TU92_9FLAO</name>
<dbReference type="SUPFAM" id="SSF47413">
    <property type="entry name" value="lambda repressor-like DNA-binding domains"/>
    <property type="match status" value="1"/>
</dbReference>
<dbReference type="PROSITE" id="PS50932">
    <property type="entry name" value="HTH_LACI_2"/>
    <property type="match status" value="1"/>
</dbReference>
<gene>
    <name evidence="5" type="ORF">J2X31_003442</name>
</gene>
<dbReference type="InterPro" id="IPR010982">
    <property type="entry name" value="Lambda_DNA-bd_dom_sf"/>
</dbReference>
<dbReference type="RefSeq" id="WP_310028445.1">
    <property type="nucleotide sequence ID" value="NZ_JAVDVI010000020.1"/>
</dbReference>
<evidence type="ECO:0000256" key="3">
    <source>
        <dbReference type="ARBA" id="ARBA00023163"/>
    </source>
</evidence>
<dbReference type="Gene3D" id="3.40.50.2300">
    <property type="match status" value="1"/>
</dbReference>
<dbReference type="PANTHER" id="PTHR30146">
    <property type="entry name" value="LACI-RELATED TRANSCRIPTIONAL REPRESSOR"/>
    <property type="match status" value="1"/>
</dbReference>
<dbReference type="CDD" id="cd01392">
    <property type="entry name" value="HTH_LacI"/>
    <property type="match status" value="1"/>
</dbReference>